<dbReference type="EMBL" id="QBUD01000010">
    <property type="protein sequence ID" value="PUB12467.1"/>
    <property type="molecule type" value="Genomic_DNA"/>
</dbReference>
<name>A0A2T6KC26_9RHOB</name>
<feature type="region of interest" description="Disordered" evidence="1">
    <location>
        <begin position="74"/>
        <end position="96"/>
    </location>
</feature>
<protein>
    <submittedName>
        <fullName evidence="2">Uncharacterized protein</fullName>
    </submittedName>
</protein>
<comment type="caution">
    <text evidence="2">The sequence shown here is derived from an EMBL/GenBank/DDBJ whole genome shotgun (WGS) entry which is preliminary data.</text>
</comment>
<dbReference type="AlphaFoldDB" id="A0A2T6KC26"/>
<accession>A0A2T6KC26</accession>
<proteinExistence type="predicted"/>
<gene>
    <name evidence="2" type="ORF">C8N45_110106</name>
</gene>
<evidence type="ECO:0000313" key="2">
    <source>
        <dbReference type="EMBL" id="PUB12467.1"/>
    </source>
</evidence>
<dbReference type="Proteomes" id="UP000244523">
    <property type="component" value="Unassembled WGS sequence"/>
</dbReference>
<evidence type="ECO:0000256" key="1">
    <source>
        <dbReference type="SAM" id="MobiDB-lite"/>
    </source>
</evidence>
<feature type="compositionally biased region" description="Polar residues" evidence="1">
    <location>
        <begin position="83"/>
        <end position="96"/>
    </location>
</feature>
<sequence length="96" mass="10310">MIQINTAGLLPNKSSQRIQSLIFVLKKLATAALQKMQCSNAALAIEKLGARAQLNFNAGPNLLPWINVNLKRGPKPPPLGQRYDTSLVQTSSLGSA</sequence>
<evidence type="ECO:0000313" key="3">
    <source>
        <dbReference type="Proteomes" id="UP000244523"/>
    </source>
</evidence>
<reference evidence="2 3" key="1">
    <citation type="submission" date="2018-04" db="EMBL/GenBank/DDBJ databases">
        <title>Genomic Encyclopedia of Archaeal and Bacterial Type Strains, Phase II (KMG-II): from individual species to whole genera.</title>
        <authorList>
            <person name="Goeker M."/>
        </authorList>
    </citation>
    <scope>NUCLEOTIDE SEQUENCE [LARGE SCALE GENOMIC DNA]</scope>
    <source>
        <strain evidence="2 3">DSM 29955</strain>
    </source>
</reference>
<keyword evidence="3" id="KW-1185">Reference proteome</keyword>
<organism evidence="2 3">
    <name type="scientific">Yoonia sediminilitoris</name>
    <dbReference type="NCBI Taxonomy" id="1286148"/>
    <lineage>
        <taxon>Bacteria</taxon>
        <taxon>Pseudomonadati</taxon>
        <taxon>Pseudomonadota</taxon>
        <taxon>Alphaproteobacteria</taxon>
        <taxon>Rhodobacterales</taxon>
        <taxon>Paracoccaceae</taxon>
        <taxon>Yoonia</taxon>
    </lineage>
</organism>